<dbReference type="STRING" id="1454373.ACMU_02205"/>
<organism evidence="2 3">
    <name type="scientific">Actibacterium mucosum KCTC 23349</name>
    <dbReference type="NCBI Taxonomy" id="1454373"/>
    <lineage>
        <taxon>Bacteria</taxon>
        <taxon>Pseudomonadati</taxon>
        <taxon>Pseudomonadota</taxon>
        <taxon>Alphaproteobacteria</taxon>
        <taxon>Rhodobacterales</taxon>
        <taxon>Roseobacteraceae</taxon>
        <taxon>Actibacterium</taxon>
    </lineage>
</organism>
<reference evidence="2 3" key="1">
    <citation type="submission" date="2014-03" db="EMBL/GenBank/DDBJ databases">
        <title>Draft Genome Sequence of Actibacterium mucosum KCTC 23349, a Marine Alphaproteobacterium with Complex Ionic Requirements Isolated from Mediterranean Seawater at Malvarrosa Beach, Valencia, Spain.</title>
        <authorList>
            <person name="Arahal D.R."/>
            <person name="Shao Z."/>
            <person name="Lai Q."/>
            <person name="Pujalte M.J."/>
        </authorList>
    </citation>
    <scope>NUCLEOTIDE SEQUENCE [LARGE SCALE GENOMIC DNA]</scope>
    <source>
        <strain evidence="2 3">KCTC 23349</strain>
    </source>
</reference>
<gene>
    <name evidence="2" type="ORF">ACMU_02205</name>
</gene>
<protein>
    <submittedName>
        <fullName evidence="2">Uncharacterized protein</fullName>
    </submittedName>
</protein>
<feature type="region of interest" description="Disordered" evidence="1">
    <location>
        <begin position="198"/>
        <end position="219"/>
    </location>
</feature>
<accession>A0A037ZNU9</accession>
<name>A0A037ZNU9_9RHOB</name>
<evidence type="ECO:0000313" key="2">
    <source>
        <dbReference type="EMBL" id="KAJ57335.1"/>
    </source>
</evidence>
<proteinExistence type="predicted"/>
<dbReference type="EMBL" id="JFKE01000001">
    <property type="protein sequence ID" value="KAJ57335.1"/>
    <property type="molecule type" value="Genomic_DNA"/>
</dbReference>
<sequence length="728" mass="77423">MAEEIRVRSGEHASFSRLVITFAEPTEWSFGRDATGYEFQAARADVTLDLSAIFTRIPRNRIKDVSALGSNGFRIEMDCACHSESFEISPGKVVIDIKDGTEGETAPQLAVKTAQAADVRPQELANLAGLGGLAVRQPLPVLGAEMAVEEPMKPSNSEDTPVASSEAEFRSILVQELGRAAMQGLVEADIDIANNAQAAGEEPPTAPAPISAKPPRPPQAPGIRIETVVDRDLPDISALQTAQGSSCHPDAFFDLTAWRGTGSPAELIVRFRNGLIGEFDRIDHAQLDGLIQTYLALGFGLEVLTLLEEFPRDGAKYQVAKAMAHIVDHDLPPVGNALAGHLACDSDVALWAVLAREQLPRGEFVNTVAVGAAFSALPIDMRRHLADPLAERFLAVGNTEVVARIHAAVDRAPGPHGPHVDLMKARVDLAEGRTDAASANLESIVSADVPVSPEALALLLEQRNARGEPASAHELGNAEALAFEYGGTEIGARLLRDWTISNAFSGRFSAAFAQMAVAPDAQKQGLAEALWDPLTRLSDDSTFLGHALYLHRSGLATGISPEGRLALADRLNNLGFADEASQILGPVSVDETDDMRLVRAQIAIAQKDAQLAMRHVAGLTGTKAAAVRGNAQATLGNLEQAISAYRNGDIDDKASAAAWQTGDWAVVEQIGTDLQKRFVQFQANTQVTVDRVFVAGTVPNLAELGDLASDAEQARKLLKKMLSTPAGG</sequence>
<evidence type="ECO:0000256" key="1">
    <source>
        <dbReference type="SAM" id="MobiDB-lite"/>
    </source>
</evidence>
<comment type="caution">
    <text evidence="2">The sequence shown here is derived from an EMBL/GenBank/DDBJ whole genome shotgun (WGS) entry which is preliminary data.</text>
</comment>
<keyword evidence="3" id="KW-1185">Reference proteome</keyword>
<dbReference type="AlphaFoldDB" id="A0A037ZNU9"/>
<feature type="compositionally biased region" description="Pro residues" evidence="1">
    <location>
        <begin position="204"/>
        <end position="219"/>
    </location>
</feature>
<dbReference type="Proteomes" id="UP000026249">
    <property type="component" value="Unassembled WGS sequence"/>
</dbReference>
<evidence type="ECO:0000313" key="3">
    <source>
        <dbReference type="Proteomes" id="UP000026249"/>
    </source>
</evidence>